<accession>A0ABR8JD69</accession>
<dbReference type="SUPFAM" id="SSF48452">
    <property type="entry name" value="TPR-like"/>
    <property type="match status" value="1"/>
</dbReference>
<dbReference type="PROSITE" id="PS51257">
    <property type="entry name" value="PROKAR_LIPOPROTEIN"/>
    <property type="match status" value="1"/>
</dbReference>
<dbReference type="InterPro" id="IPR041662">
    <property type="entry name" value="SusD-like_2"/>
</dbReference>
<name>A0ABR8JD69_9BACT</name>
<keyword evidence="1" id="KW-0449">Lipoprotein</keyword>
<reference evidence="1 2" key="1">
    <citation type="submission" date="2020-09" db="EMBL/GenBank/DDBJ databases">
        <authorList>
            <person name="Kim M.K."/>
        </authorList>
    </citation>
    <scope>NUCLEOTIDE SEQUENCE [LARGE SCALE GENOMIC DNA]</scope>
    <source>
        <strain evidence="1 2">BT646</strain>
    </source>
</reference>
<gene>
    <name evidence="1" type="ORF">IC231_06970</name>
</gene>
<dbReference type="RefSeq" id="WP_190783772.1">
    <property type="nucleotide sequence ID" value="NZ_JACWZZ010000001.1"/>
</dbReference>
<proteinExistence type="predicted"/>
<protein>
    <submittedName>
        <fullName evidence="1">SusD/RagB family nutrient-binding outer membrane lipoprotein</fullName>
    </submittedName>
</protein>
<comment type="caution">
    <text evidence="1">The sequence shown here is derived from an EMBL/GenBank/DDBJ whole genome shotgun (WGS) entry which is preliminary data.</text>
</comment>
<dbReference type="EMBL" id="JACWZZ010000001">
    <property type="protein sequence ID" value="MBD2714772.1"/>
    <property type="molecule type" value="Genomic_DNA"/>
</dbReference>
<keyword evidence="2" id="KW-1185">Reference proteome</keyword>
<evidence type="ECO:0000313" key="2">
    <source>
        <dbReference type="Proteomes" id="UP000642468"/>
    </source>
</evidence>
<sequence length="492" mass="53086">MKNLLIAGASALMLTTACVGSLDDDYNVDPKSPRTALASGFIANAERNLVRTIVSTNVNINPFRFYVQYWAATDYPTESRYDLNTRSIPANFWNPLYRDVIRDLREAKSTIAADINLSATAKANQTAVAEVLEIYTWTVLVETFGNIPYSQALDFANSRPKYDDQAAIYADLVTRLDAAINKFDASTSATGLGANDLINGGSTASWIKFANSMKLRMALTLADVDPAKAKTMAEATVGKVLASNADVIDLTFNGTFPNTNPLYEDLVRSQRTDFAGTSFFVNRLKGTDGPVVGGVVDPRLNDYFNPATSTALPPNTFAGGTYGSTNSKSTNSLPGNKLRVQTLPGVLMSYAQVEFMIAEAIARGYSGFTGTAASHYDAAVTASILEWGGTAAEATAYLAQPGVAYATAPGDYKQKIGYQKWIALYNQPTEAWKEWRRLDTPTLTAPANAISVIPVRLLYPVVEQNINGANYSEAAAAIGGDVVGTKLFWDKF</sequence>
<dbReference type="InterPro" id="IPR011990">
    <property type="entry name" value="TPR-like_helical_dom_sf"/>
</dbReference>
<dbReference type="Pfam" id="PF12771">
    <property type="entry name" value="SusD-like_2"/>
    <property type="match status" value="1"/>
</dbReference>
<evidence type="ECO:0000313" key="1">
    <source>
        <dbReference type="EMBL" id="MBD2714772.1"/>
    </source>
</evidence>
<dbReference type="Proteomes" id="UP000642468">
    <property type="component" value="Unassembled WGS sequence"/>
</dbReference>
<organism evidence="1 2">
    <name type="scientific">Hymenobacter duratus</name>
    <dbReference type="NCBI Taxonomy" id="2771356"/>
    <lineage>
        <taxon>Bacteria</taxon>
        <taxon>Pseudomonadati</taxon>
        <taxon>Bacteroidota</taxon>
        <taxon>Cytophagia</taxon>
        <taxon>Cytophagales</taxon>
        <taxon>Hymenobacteraceae</taxon>
        <taxon>Hymenobacter</taxon>
    </lineage>
</organism>
<dbReference type="Gene3D" id="1.25.40.390">
    <property type="match status" value="1"/>
</dbReference>